<evidence type="ECO:0000256" key="5">
    <source>
        <dbReference type="ARBA" id="ARBA00022801"/>
    </source>
</evidence>
<dbReference type="GO" id="GO:0003924">
    <property type="term" value="F:GTPase activity"/>
    <property type="evidence" value="ECO:0007669"/>
    <property type="project" value="InterPro"/>
</dbReference>
<evidence type="ECO:0000256" key="3">
    <source>
        <dbReference type="ARBA" id="ARBA00022723"/>
    </source>
</evidence>
<dbReference type="InterPro" id="IPR003495">
    <property type="entry name" value="CobW/HypB/UreG_nucleotide-bd"/>
</dbReference>
<organism evidence="9 10">
    <name type="scientific">Neomoorella glycerini</name>
    <dbReference type="NCBI Taxonomy" id="55779"/>
    <lineage>
        <taxon>Bacteria</taxon>
        <taxon>Bacillati</taxon>
        <taxon>Bacillota</taxon>
        <taxon>Clostridia</taxon>
        <taxon>Neomoorellales</taxon>
        <taxon>Neomoorellaceae</taxon>
        <taxon>Neomoorella</taxon>
    </lineage>
</organism>
<dbReference type="PIRSF" id="PIRSF005624">
    <property type="entry name" value="Ni-bind_GTPase"/>
    <property type="match status" value="1"/>
</dbReference>
<dbReference type="Gene3D" id="3.40.50.300">
    <property type="entry name" value="P-loop containing nucleotide triphosphate hydrolases"/>
    <property type="match status" value="1"/>
</dbReference>
<reference evidence="9 10" key="1">
    <citation type="submission" date="2019-11" db="EMBL/GenBank/DDBJ databases">
        <title>Genome sequence of Moorella glycerini DSM11254.</title>
        <authorList>
            <person name="Poehlein A."/>
            <person name="Boeer T."/>
            <person name="Daniel R."/>
        </authorList>
    </citation>
    <scope>NUCLEOTIDE SEQUENCE [LARGE SCALE GENOMIC DNA]</scope>
    <source>
        <strain evidence="9 10">DSM 11254</strain>
    </source>
</reference>
<dbReference type="GO" id="GO:0051604">
    <property type="term" value="P:protein maturation"/>
    <property type="evidence" value="ECO:0007669"/>
    <property type="project" value="InterPro"/>
</dbReference>
<dbReference type="Proteomes" id="UP000425916">
    <property type="component" value="Chromosome"/>
</dbReference>
<keyword evidence="4" id="KW-0547">Nucleotide-binding</keyword>
<sequence>MKLLQIKLVSSILGVNDTLAAANRELFREKGVFVLNLMSSPGSGKTTILERTIEHLQHQLNIGVIEGDICTARDAERIAQKGVPVVQINTSGACHLDANMIASCLEDLNLDELDLLVVENVGNLVCPAEFDIGEDMKVMVLSVTEGNDKPCKYPLMFRESRALLVNKIDLLPYTNFDMDALEQDVRGINSAIQIFPVSALKDEGVEAWCQWLTQLVRRKREK</sequence>
<evidence type="ECO:0000256" key="6">
    <source>
        <dbReference type="ARBA" id="ARBA00022833"/>
    </source>
</evidence>
<dbReference type="Pfam" id="PF02492">
    <property type="entry name" value="cobW"/>
    <property type="match status" value="1"/>
</dbReference>
<keyword evidence="6" id="KW-0862">Zinc</keyword>
<dbReference type="GO" id="GO:0008270">
    <property type="term" value="F:zinc ion binding"/>
    <property type="evidence" value="ECO:0007669"/>
    <property type="project" value="TreeGrafter"/>
</dbReference>
<proteinExistence type="inferred from homology"/>
<evidence type="ECO:0000256" key="4">
    <source>
        <dbReference type="ARBA" id="ARBA00022741"/>
    </source>
</evidence>
<keyword evidence="2" id="KW-0533">Nickel</keyword>
<name>A0A6I5ZMB6_9FIRM</name>
<comment type="similarity">
    <text evidence="1">Belongs to the SIMIBI class G3E GTPase family. HypB/HupM subfamily.</text>
</comment>
<keyword evidence="5" id="KW-0378">Hydrolase</keyword>
<dbReference type="EMBL" id="CP046244">
    <property type="protein sequence ID" value="QGP91012.1"/>
    <property type="molecule type" value="Genomic_DNA"/>
</dbReference>
<dbReference type="SUPFAM" id="SSF52540">
    <property type="entry name" value="P-loop containing nucleoside triphosphate hydrolases"/>
    <property type="match status" value="1"/>
</dbReference>
<keyword evidence="10" id="KW-1185">Reference proteome</keyword>
<dbReference type="AlphaFoldDB" id="A0A6I5ZMB6"/>
<evidence type="ECO:0000313" key="9">
    <source>
        <dbReference type="EMBL" id="QGP91012.1"/>
    </source>
</evidence>
<protein>
    <submittedName>
        <fullName evidence="9">Hydrogenase maturation factor HypB</fullName>
    </submittedName>
</protein>
<evidence type="ECO:0000259" key="8">
    <source>
        <dbReference type="Pfam" id="PF02492"/>
    </source>
</evidence>
<evidence type="ECO:0000256" key="2">
    <source>
        <dbReference type="ARBA" id="ARBA00022596"/>
    </source>
</evidence>
<dbReference type="PANTHER" id="PTHR30134">
    <property type="entry name" value="HYDROGENASE PROTEIN ASSEMBLY PROTEIN, NICKEL CHAPERONE"/>
    <property type="match status" value="1"/>
</dbReference>
<dbReference type="InterPro" id="IPR027417">
    <property type="entry name" value="P-loop_NTPase"/>
</dbReference>
<dbReference type="NCBIfam" id="TIGR00073">
    <property type="entry name" value="hypB"/>
    <property type="match status" value="1"/>
</dbReference>
<keyword evidence="7" id="KW-0342">GTP-binding</keyword>
<dbReference type="PANTHER" id="PTHR30134:SF2">
    <property type="entry name" value="HYDROGENASE MATURATION FACTOR HYPB"/>
    <property type="match status" value="1"/>
</dbReference>
<dbReference type="InterPro" id="IPR004392">
    <property type="entry name" value="Hyd_mat_HypB"/>
</dbReference>
<evidence type="ECO:0000313" key="10">
    <source>
        <dbReference type="Proteomes" id="UP000425916"/>
    </source>
</evidence>
<dbReference type="GO" id="GO:0016151">
    <property type="term" value="F:nickel cation binding"/>
    <property type="evidence" value="ECO:0007669"/>
    <property type="project" value="InterPro"/>
</dbReference>
<gene>
    <name evidence="9" type="primary">hypB_1</name>
    <name evidence="9" type="ORF">MGLY_03360</name>
</gene>
<feature type="domain" description="CobW/HypB/UreG nucleotide-binding" evidence="8">
    <location>
        <begin position="35"/>
        <end position="195"/>
    </location>
</feature>
<dbReference type="GO" id="GO:0005525">
    <property type="term" value="F:GTP binding"/>
    <property type="evidence" value="ECO:0007669"/>
    <property type="project" value="UniProtKB-KW"/>
</dbReference>
<evidence type="ECO:0000256" key="1">
    <source>
        <dbReference type="ARBA" id="ARBA00006211"/>
    </source>
</evidence>
<accession>A0A6I5ZMB6</accession>
<evidence type="ECO:0000256" key="7">
    <source>
        <dbReference type="ARBA" id="ARBA00023134"/>
    </source>
</evidence>
<dbReference type="CDD" id="cd05390">
    <property type="entry name" value="HypB"/>
    <property type="match status" value="1"/>
</dbReference>
<keyword evidence="3" id="KW-0479">Metal-binding</keyword>